<feature type="compositionally biased region" description="Polar residues" evidence="4">
    <location>
        <begin position="451"/>
        <end position="460"/>
    </location>
</feature>
<evidence type="ECO:0000256" key="1">
    <source>
        <dbReference type="ARBA" id="ARBA00022741"/>
    </source>
</evidence>
<dbReference type="STRING" id="1097556.R4XA61"/>
<dbReference type="PANTHER" id="PTHR24348:SF72">
    <property type="entry name" value="SERINE_THREONINE PROTEIN KINASE"/>
    <property type="match status" value="1"/>
</dbReference>
<keyword evidence="7" id="KW-1185">Reference proteome</keyword>
<feature type="domain" description="Protein kinase" evidence="5">
    <location>
        <begin position="78"/>
        <end position="388"/>
    </location>
</feature>
<dbReference type="VEuPathDB" id="FungiDB:TAPDE_000871"/>
<dbReference type="InterPro" id="IPR008271">
    <property type="entry name" value="Ser/Thr_kinase_AS"/>
</dbReference>
<keyword evidence="6" id="KW-0808">Transferase</keyword>
<dbReference type="OrthoDB" id="68483at2759"/>
<dbReference type="InterPro" id="IPR011009">
    <property type="entry name" value="Kinase-like_dom_sf"/>
</dbReference>
<dbReference type="SUPFAM" id="SSF56112">
    <property type="entry name" value="Protein kinase-like (PK-like)"/>
    <property type="match status" value="1"/>
</dbReference>
<dbReference type="Pfam" id="PF00069">
    <property type="entry name" value="Pkinase"/>
    <property type="match status" value="1"/>
</dbReference>
<dbReference type="Proteomes" id="UP000013776">
    <property type="component" value="Unassembled WGS sequence"/>
</dbReference>
<dbReference type="InterPro" id="IPR017441">
    <property type="entry name" value="Protein_kinase_ATP_BS"/>
</dbReference>
<evidence type="ECO:0000313" key="6">
    <source>
        <dbReference type="EMBL" id="CCG81159.1"/>
    </source>
</evidence>
<dbReference type="GO" id="GO:0004674">
    <property type="term" value="F:protein serine/threonine kinase activity"/>
    <property type="evidence" value="ECO:0007669"/>
    <property type="project" value="InterPro"/>
</dbReference>
<dbReference type="GO" id="GO:0005524">
    <property type="term" value="F:ATP binding"/>
    <property type="evidence" value="ECO:0007669"/>
    <property type="project" value="UniProtKB-UniRule"/>
</dbReference>
<dbReference type="InterPro" id="IPR000719">
    <property type="entry name" value="Prot_kinase_dom"/>
</dbReference>
<accession>R4XA61</accession>
<evidence type="ECO:0000256" key="3">
    <source>
        <dbReference type="PROSITE-ProRule" id="PRU10141"/>
    </source>
</evidence>
<name>R4XA61_TAPDE</name>
<keyword evidence="6" id="KW-0418">Kinase</keyword>
<dbReference type="SMART" id="SM00220">
    <property type="entry name" value="S_TKc"/>
    <property type="match status" value="1"/>
</dbReference>
<dbReference type="PANTHER" id="PTHR24348">
    <property type="entry name" value="SERINE/THREONINE-PROTEIN KINASE UNC-51-RELATED"/>
    <property type="match status" value="1"/>
</dbReference>
<dbReference type="eggNOG" id="KOG0585">
    <property type="taxonomic scope" value="Eukaryota"/>
</dbReference>
<proteinExistence type="predicted"/>
<dbReference type="PROSITE" id="PS00107">
    <property type="entry name" value="PROTEIN_KINASE_ATP"/>
    <property type="match status" value="1"/>
</dbReference>
<dbReference type="Gene3D" id="1.10.510.10">
    <property type="entry name" value="Transferase(Phosphotransferase) domain 1"/>
    <property type="match status" value="1"/>
</dbReference>
<evidence type="ECO:0000259" key="5">
    <source>
        <dbReference type="PROSITE" id="PS50011"/>
    </source>
</evidence>
<evidence type="ECO:0000256" key="4">
    <source>
        <dbReference type="SAM" id="MobiDB-lite"/>
    </source>
</evidence>
<dbReference type="GO" id="GO:0010506">
    <property type="term" value="P:regulation of autophagy"/>
    <property type="evidence" value="ECO:0007669"/>
    <property type="project" value="InterPro"/>
</dbReference>
<dbReference type="PROSITE" id="PS00108">
    <property type="entry name" value="PROTEIN_KINASE_ST"/>
    <property type="match status" value="1"/>
</dbReference>
<evidence type="ECO:0000256" key="2">
    <source>
        <dbReference type="ARBA" id="ARBA00022840"/>
    </source>
</evidence>
<dbReference type="EMBL" id="CAHR02000028">
    <property type="protein sequence ID" value="CCG81159.1"/>
    <property type="molecule type" value="Genomic_DNA"/>
</dbReference>
<reference evidence="6 7" key="1">
    <citation type="journal article" date="2013" name="MBio">
        <title>Genome sequencing of the plant pathogen Taphrina deformans, the causal agent of peach leaf curl.</title>
        <authorList>
            <person name="Cisse O.H."/>
            <person name="Almeida J.M.G.C.F."/>
            <person name="Fonseca A."/>
            <person name="Kumar A.A."/>
            <person name="Salojaervi J."/>
            <person name="Overmyer K."/>
            <person name="Hauser P.M."/>
            <person name="Pagni M."/>
        </authorList>
    </citation>
    <scope>NUCLEOTIDE SEQUENCE [LARGE SCALE GENOMIC DNA]</scope>
    <source>
        <strain evidence="7">PYCC 5710 / ATCC 11124 / CBS 356.35 / IMI 108563 / JCM 9778 / NBRC 8474</strain>
    </source>
</reference>
<feature type="region of interest" description="Disordered" evidence="4">
    <location>
        <begin position="437"/>
        <end position="470"/>
    </location>
</feature>
<keyword evidence="1 3" id="KW-0547">Nucleotide-binding</keyword>
<dbReference type="AlphaFoldDB" id="R4XA61"/>
<feature type="binding site" evidence="3">
    <location>
        <position position="107"/>
    </location>
    <ligand>
        <name>ATP</name>
        <dbReference type="ChEBI" id="CHEBI:30616"/>
    </ligand>
</feature>
<feature type="region of interest" description="Disordered" evidence="4">
    <location>
        <begin position="487"/>
        <end position="577"/>
    </location>
</feature>
<gene>
    <name evidence="6" type="ORF">TAPDE_000871</name>
</gene>
<dbReference type="InterPro" id="IPR045269">
    <property type="entry name" value="Atg1-like"/>
</dbReference>
<dbReference type="PROSITE" id="PS50011">
    <property type="entry name" value="PROTEIN_KINASE_DOM"/>
    <property type="match status" value="1"/>
</dbReference>
<feature type="compositionally biased region" description="Basic and acidic residues" evidence="4">
    <location>
        <begin position="545"/>
        <end position="577"/>
    </location>
</feature>
<protein>
    <submittedName>
        <fullName evidence="6">Calcium/calmodulin-dependent protein kinase kinase</fullName>
    </submittedName>
</protein>
<feature type="compositionally biased region" description="Basic and acidic residues" evidence="4">
    <location>
        <begin position="499"/>
        <end position="510"/>
    </location>
</feature>
<dbReference type="FunFam" id="1.10.510.10:FF:000571">
    <property type="entry name" value="Maternal embryonic leucine zipper kinase"/>
    <property type="match status" value="1"/>
</dbReference>
<feature type="region of interest" description="Disordered" evidence="4">
    <location>
        <begin position="33"/>
        <end position="56"/>
    </location>
</feature>
<keyword evidence="2 3" id="KW-0067">ATP-binding</keyword>
<evidence type="ECO:0000313" key="7">
    <source>
        <dbReference type="Proteomes" id="UP000013776"/>
    </source>
</evidence>
<dbReference type="CDD" id="cd14008">
    <property type="entry name" value="STKc_LKB1_CaMKK"/>
    <property type="match status" value="1"/>
</dbReference>
<dbReference type="GO" id="GO:0005737">
    <property type="term" value="C:cytoplasm"/>
    <property type="evidence" value="ECO:0007669"/>
    <property type="project" value="TreeGrafter"/>
</dbReference>
<feature type="region of interest" description="Disordered" evidence="4">
    <location>
        <begin position="630"/>
        <end position="652"/>
    </location>
</feature>
<organism evidence="6 7">
    <name type="scientific">Taphrina deformans (strain PYCC 5710 / ATCC 11124 / CBS 356.35 / IMI 108563 / JCM 9778 / NBRC 8474)</name>
    <name type="common">Peach leaf curl fungus</name>
    <name type="synonym">Lalaria deformans</name>
    <dbReference type="NCBI Taxonomy" id="1097556"/>
    <lineage>
        <taxon>Eukaryota</taxon>
        <taxon>Fungi</taxon>
        <taxon>Dikarya</taxon>
        <taxon>Ascomycota</taxon>
        <taxon>Taphrinomycotina</taxon>
        <taxon>Taphrinomycetes</taxon>
        <taxon>Taphrinales</taxon>
        <taxon>Taphrinaceae</taxon>
        <taxon>Taphrina</taxon>
    </lineage>
</organism>
<dbReference type="Gene3D" id="3.30.200.20">
    <property type="entry name" value="Phosphorylase Kinase, domain 1"/>
    <property type="match status" value="1"/>
</dbReference>
<comment type="caution">
    <text evidence="6">The sequence shown here is derived from an EMBL/GenBank/DDBJ whole genome shotgun (WGS) entry which is preliminary data.</text>
</comment>
<sequence>MSSAYQEDYPAPSYQQVPLAQLLHRGNHVRQLTSPMPLKSPERHHRRALSAPRSTKVKETLDARVTKREDGVRMLNQYHLKEELGRGSYGTVLLAEDTTTGKEYAVKEFSKARLRKRNHSAILRRPRTGPFGSAGRGGQRPGLVSRKSVNDIHKEETAGNALALVRSEIAIMKKLDHENLIDLLEVLDDPDGDSLYMVLELCKKGVIMNIGFGANASAYSDEECRHFFRDLILGIEYLHAQGIAHRDIKPDNLLLSSDLVLKIVDFGVSEMFEVVEDQKISQSGSPAFMSPELCRGQRETKFLKPSDIWSMGVTLFCLKFGTLPYGETNIIELCAQIINEVPDILNPEFEYNKRHLCDENLLSLFSRLFEKDPDKRITMNELREHPWVTLDGEDELLSYEENTAQMIDEITEDDLRTAIKGIRGIVTVVKAVNKLKQMRASRAASRDPSPVRTTEPQAVSNFRARQPDEEYLRDVAGDTRALRQALSPLQTSFDAANHASKEDESRKENGTEESEAGSRGRSLVPSPTIEKRSCSADEAQWRSNTTEDRILTHARDGMDPGREFDTHPRDYYERHHSDQLNLSPNLSRLNMDQFDEGTAGMAEKHSTWGAVVPSIISGLITLDSDSPVETQHSEIQFPTRRSARGTDCYDYP</sequence>
<feature type="region of interest" description="Disordered" evidence="4">
    <location>
        <begin position="124"/>
        <end position="147"/>
    </location>
</feature>